<evidence type="ECO:0000313" key="1">
    <source>
        <dbReference type="EMBL" id="GMI05860.1"/>
    </source>
</evidence>
<comment type="caution">
    <text evidence="1">The sequence shown here is derived from an EMBL/GenBank/DDBJ whole genome shotgun (WGS) entry which is preliminary data.</text>
</comment>
<dbReference type="Proteomes" id="UP001165122">
    <property type="component" value="Unassembled WGS sequence"/>
</dbReference>
<organism evidence="1 2">
    <name type="scientific">Triparma laevis f. longispina</name>
    <dbReference type="NCBI Taxonomy" id="1714387"/>
    <lineage>
        <taxon>Eukaryota</taxon>
        <taxon>Sar</taxon>
        <taxon>Stramenopiles</taxon>
        <taxon>Ochrophyta</taxon>
        <taxon>Bolidophyceae</taxon>
        <taxon>Parmales</taxon>
        <taxon>Triparmaceae</taxon>
        <taxon>Triparma</taxon>
    </lineage>
</organism>
<name>A0A9W7F752_9STRA</name>
<evidence type="ECO:0000313" key="2">
    <source>
        <dbReference type="Proteomes" id="UP001165122"/>
    </source>
</evidence>
<dbReference type="AlphaFoldDB" id="A0A9W7F752"/>
<protein>
    <submittedName>
        <fullName evidence="1">Uncharacterized protein</fullName>
    </submittedName>
</protein>
<dbReference type="OrthoDB" id="10477845at2759"/>
<dbReference type="EMBL" id="BRXW01000092">
    <property type="protein sequence ID" value="GMI05860.1"/>
    <property type="molecule type" value="Genomic_DNA"/>
</dbReference>
<reference evidence="2" key="1">
    <citation type="journal article" date="2023" name="Commun. Biol.">
        <title>Genome analysis of Parmales, the sister group of diatoms, reveals the evolutionary specialization of diatoms from phago-mixotrophs to photoautotrophs.</title>
        <authorList>
            <person name="Ban H."/>
            <person name="Sato S."/>
            <person name="Yoshikawa S."/>
            <person name="Yamada K."/>
            <person name="Nakamura Y."/>
            <person name="Ichinomiya M."/>
            <person name="Sato N."/>
            <person name="Blanc-Mathieu R."/>
            <person name="Endo H."/>
            <person name="Kuwata A."/>
            <person name="Ogata H."/>
        </authorList>
    </citation>
    <scope>NUCLEOTIDE SEQUENCE [LARGE SCALE GENOMIC DNA]</scope>
    <source>
        <strain evidence="2">NIES 3700</strain>
    </source>
</reference>
<proteinExistence type="predicted"/>
<sequence>MILLNAVIHPITVGYIFWRKVEMSVGDMKEEDVDEVIEGVKTILGEEFETSDENIQNLLNKVVSDDILLRALKVSFYSLSRPGFPLILNDKFIKKRFYDFIDSTFPLPNEFMIEEDDNGRRKYKNKMTNESTNLRPFTGSIKNNKNLDGNLTLMPPSNILTIHKSLNSTILLATSLIRYSENGEAGFKNILEIVLLNLILLVDREGKHREGVKGYNVNVEFWWRVIGKDCEVISIDDVKFFVEMWKELRKEGEREGNKLNEIFKNYEQNTDDVAREIMRKWGRESGMTRDEFKKFAEDVELKPPVIVDFSCMPIFVKYLELSSSSRSEK</sequence>
<keyword evidence="2" id="KW-1185">Reference proteome</keyword>
<accession>A0A9W7F752</accession>
<gene>
    <name evidence="1" type="ORF">TrLO_g2739</name>
</gene>